<dbReference type="Proteomes" id="UP000647339">
    <property type="component" value="Unassembled WGS sequence"/>
</dbReference>
<reference evidence="2" key="1">
    <citation type="journal article" date="2019" name="Int. J. Syst. Evol. Microbiol.">
        <title>The Global Catalogue of Microorganisms (GCM) 10K type strain sequencing project: providing services to taxonomists for standard genome sequencing and annotation.</title>
        <authorList>
            <consortium name="The Broad Institute Genomics Platform"/>
            <consortium name="The Broad Institute Genome Sequencing Center for Infectious Disease"/>
            <person name="Wu L."/>
            <person name="Ma J."/>
        </authorList>
    </citation>
    <scope>NUCLEOTIDE SEQUENCE [LARGE SCALE GENOMIC DNA]</scope>
    <source>
        <strain evidence="2">CGMCC 1.15407</strain>
    </source>
</reference>
<organism evidence="1 2">
    <name type="scientific">Echinicola rosea</name>
    <dbReference type="NCBI Taxonomy" id="1807691"/>
    <lineage>
        <taxon>Bacteria</taxon>
        <taxon>Pseudomonadati</taxon>
        <taxon>Bacteroidota</taxon>
        <taxon>Cytophagia</taxon>
        <taxon>Cytophagales</taxon>
        <taxon>Cyclobacteriaceae</taxon>
        <taxon>Echinicola</taxon>
    </lineage>
</organism>
<protein>
    <submittedName>
        <fullName evidence="1">Uncharacterized protein</fullName>
    </submittedName>
</protein>
<sequence length="90" mass="10715">MSGNLLSILITEPFVETVFGRRNYPPKYYLISKIYRYDGEFNTKLRVRFVTENQIFISNEFAGKVNPSQFEVPEFLPLFTDDINRHYLKK</sequence>
<evidence type="ECO:0000313" key="1">
    <source>
        <dbReference type="EMBL" id="GGF38531.1"/>
    </source>
</evidence>
<name>A0ABQ1V5C0_9BACT</name>
<accession>A0ABQ1V5C0</accession>
<dbReference type="EMBL" id="BMIU01000014">
    <property type="protein sequence ID" value="GGF38531.1"/>
    <property type="molecule type" value="Genomic_DNA"/>
</dbReference>
<gene>
    <name evidence="1" type="ORF">GCM10011339_28920</name>
</gene>
<evidence type="ECO:0000313" key="2">
    <source>
        <dbReference type="Proteomes" id="UP000647339"/>
    </source>
</evidence>
<comment type="caution">
    <text evidence="1">The sequence shown here is derived from an EMBL/GenBank/DDBJ whole genome shotgun (WGS) entry which is preliminary data.</text>
</comment>
<proteinExistence type="predicted"/>
<keyword evidence="2" id="KW-1185">Reference proteome</keyword>